<reference evidence="1" key="1">
    <citation type="submission" date="2021-06" db="EMBL/GenBank/DDBJ databases">
        <authorList>
            <person name="Hodson N. C."/>
            <person name="Mongue J. A."/>
            <person name="Jaron S. K."/>
        </authorList>
    </citation>
    <scope>NUCLEOTIDE SEQUENCE</scope>
</reference>
<proteinExistence type="predicted"/>
<protein>
    <recommendedName>
        <fullName evidence="3">G domain-containing protein</fullName>
    </recommendedName>
</protein>
<organism evidence="1 2">
    <name type="scientific">Allacma fusca</name>
    <dbReference type="NCBI Taxonomy" id="39272"/>
    <lineage>
        <taxon>Eukaryota</taxon>
        <taxon>Metazoa</taxon>
        <taxon>Ecdysozoa</taxon>
        <taxon>Arthropoda</taxon>
        <taxon>Hexapoda</taxon>
        <taxon>Collembola</taxon>
        <taxon>Symphypleona</taxon>
        <taxon>Sminthuridae</taxon>
        <taxon>Allacma</taxon>
    </lineage>
</organism>
<name>A0A8J2KYP2_9HEXA</name>
<gene>
    <name evidence="1" type="ORF">AFUS01_LOCUS33435</name>
</gene>
<dbReference type="AlphaFoldDB" id="A0A8J2KYP2"/>
<evidence type="ECO:0000313" key="2">
    <source>
        <dbReference type="Proteomes" id="UP000708208"/>
    </source>
</evidence>
<evidence type="ECO:0000313" key="1">
    <source>
        <dbReference type="EMBL" id="CAG7823206.1"/>
    </source>
</evidence>
<accession>A0A8J2KYP2</accession>
<keyword evidence="2" id="KW-1185">Reference proteome</keyword>
<dbReference type="CDD" id="cd00882">
    <property type="entry name" value="Ras_like_GTPase"/>
    <property type="match status" value="1"/>
</dbReference>
<sequence length="505" mass="56439">MGFIQSTSLFRGVILILLCCFVISYQSPLLRVKKPRESRIKVFTEDSIVEETDSLLEDGETLTRLDPTMRDIVLVIGNTGAGKTTITKFLAEVEKLEAYDAGDRYLIRDKDRKISENSTMVSKTIFPDLITDPETNTVFYDLPGFSDTRSASIEIANACFMKKVADHANRVKLLFIVNYGSLRSGESRTDFKTFLEHATDLIKSPSKFKSSIALVATKVEVSLKRQKIIQGIANYLEMAKSNLAQVISDETKRQAAKELIDALLLKDSSGNYSRISYFKQPDDEGPLTDFPLVMEQKSNIENMLHNNIDYTPKSPTDFGFSVSPAAKLIITKLVEKTNKKITSTTVSIAKKLGSHFEDKVKASPWTSIGSLIKEHEMYQVIATALNSAKNLQEFRQSLHEITSRSQITDAISEESAELSRRQNNLAFLEEISGTISPATVLDWSKSVQEAVKNFGMAVSKKAVDFGKHVEMLVSEIASQIEGNFMGPPFQQQTPLTDLFNEFNCR</sequence>
<comment type="caution">
    <text evidence="1">The sequence shown here is derived from an EMBL/GenBank/DDBJ whole genome shotgun (WGS) entry which is preliminary data.</text>
</comment>
<evidence type="ECO:0008006" key="3">
    <source>
        <dbReference type="Google" id="ProtNLM"/>
    </source>
</evidence>
<dbReference type="EMBL" id="CAJVCH010528800">
    <property type="protein sequence ID" value="CAG7823206.1"/>
    <property type="molecule type" value="Genomic_DNA"/>
</dbReference>
<dbReference type="OrthoDB" id="2386367at2759"/>
<dbReference type="Proteomes" id="UP000708208">
    <property type="component" value="Unassembled WGS sequence"/>
</dbReference>